<dbReference type="RefSeq" id="WP_008878323.1">
    <property type="nucleotide sequence ID" value="NZ_CAUM01000177.1"/>
</dbReference>
<dbReference type="Proteomes" id="UP000012062">
    <property type="component" value="Unassembled WGS sequence"/>
</dbReference>
<evidence type="ECO:0000313" key="3">
    <source>
        <dbReference type="Proteomes" id="UP000012062"/>
    </source>
</evidence>
<protein>
    <recommendedName>
        <fullName evidence="1">RES domain-containing protein</fullName>
    </recommendedName>
</protein>
<dbReference type="InterPro" id="IPR014914">
    <property type="entry name" value="RES_dom"/>
</dbReference>
<dbReference type="STRING" id="1297569.MESS2_p140016"/>
<proteinExistence type="predicted"/>
<dbReference type="AlphaFoldDB" id="M5EZ61"/>
<organism evidence="2 3">
    <name type="scientific">Mesorhizobium metallidurans STM 2683</name>
    <dbReference type="NCBI Taxonomy" id="1297569"/>
    <lineage>
        <taxon>Bacteria</taxon>
        <taxon>Pseudomonadati</taxon>
        <taxon>Pseudomonadota</taxon>
        <taxon>Alphaproteobacteria</taxon>
        <taxon>Hyphomicrobiales</taxon>
        <taxon>Phyllobacteriaceae</taxon>
        <taxon>Mesorhizobium</taxon>
    </lineage>
</organism>
<gene>
    <name evidence="2" type="ORF">MESS2_p140016</name>
</gene>
<keyword evidence="3" id="KW-1185">Reference proteome</keyword>
<comment type="caution">
    <text evidence="2">The sequence shown here is derived from an EMBL/GenBank/DDBJ whole genome shotgun (WGS) entry which is preliminary data.</text>
</comment>
<sequence length="113" mass="12063">MGGALGPDDIFHRYLAPKWAILPTSGAGAAIDGGRFNRPGIKALYLSHSTQAALEEYKQGASIVPRQRLPPTSRLQADVGTLCGIVFEGRKIAVVLVGIRARPAPADSWRDRG</sequence>
<evidence type="ECO:0000259" key="1">
    <source>
        <dbReference type="Pfam" id="PF08808"/>
    </source>
</evidence>
<dbReference type="Pfam" id="PF08808">
    <property type="entry name" value="RES"/>
    <property type="match status" value="1"/>
</dbReference>
<evidence type="ECO:0000313" key="2">
    <source>
        <dbReference type="EMBL" id="CCV09472.1"/>
    </source>
</evidence>
<dbReference type="eggNOG" id="COG5654">
    <property type="taxonomic scope" value="Bacteria"/>
</dbReference>
<accession>M5EZ61</accession>
<dbReference type="EMBL" id="CAUM01000177">
    <property type="protein sequence ID" value="CCV09472.1"/>
    <property type="molecule type" value="Genomic_DNA"/>
</dbReference>
<name>M5EZ61_9HYPH</name>
<reference evidence="2 3" key="1">
    <citation type="submission" date="2013-02" db="EMBL/GenBank/DDBJ databases">
        <authorList>
            <person name="Genoscope - CEA"/>
        </authorList>
    </citation>
    <scope>NUCLEOTIDE SEQUENCE [LARGE SCALE GENOMIC DNA]</scope>
    <source>
        <strain evidence="2 3">STM 2683</strain>
    </source>
</reference>
<feature type="domain" description="RES" evidence="1">
    <location>
        <begin position="12"/>
        <end position="88"/>
    </location>
</feature>